<sequence length="55" mass="6192">MSLTSHLAELKKKHESLSNAVEVAQRSPGVDDLEISRLKKQKLHLKEEITRLQAG</sequence>
<dbReference type="InterPro" id="IPR007420">
    <property type="entry name" value="DUF465"/>
</dbReference>
<proteinExistence type="predicted"/>
<dbReference type="OrthoDB" id="7362854at2"/>
<reference evidence="2 3" key="1">
    <citation type="submission" date="2017-03" db="EMBL/GenBank/DDBJ databases">
        <authorList>
            <person name="Afonso C.L."/>
            <person name="Miller P.J."/>
            <person name="Scott M.A."/>
            <person name="Spackman E."/>
            <person name="Goraichik I."/>
            <person name="Dimitrov K.M."/>
            <person name="Suarez D.L."/>
            <person name="Swayne D.E."/>
        </authorList>
    </citation>
    <scope>NUCLEOTIDE SEQUENCE [LARGE SCALE GENOMIC DNA]</scope>
    <source>
        <strain evidence="2 3">CECT 8397</strain>
    </source>
</reference>
<evidence type="ECO:0000313" key="3">
    <source>
        <dbReference type="Proteomes" id="UP000193623"/>
    </source>
</evidence>
<dbReference type="InterPro" id="IPR038444">
    <property type="entry name" value="DUF465_sf"/>
</dbReference>
<name>A0A1Y5T3L0_9RHOB</name>
<dbReference type="EMBL" id="FWFT01000005">
    <property type="protein sequence ID" value="SLN53241.1"/>
    <property type="molecule type" value="Genomic_DNA"/>
</dbReference>
<evidence type="ECO:0000313" key="2">
    <source>
        <dbReference type="EMBL" id="SLN53241.1"/>
    </source>
</evidence>
<keyword evidence="3" id="KW-1185">Reference proteome</keyword>
<dbReference type="AlphaFoldDB" id="A0A1Y5T3L0"/>
<accession>A0A1Y5T3L0</accession>
<dbReference type="RefSeq" id="WP_085865397.1">
    <property type="nucleotide sequence ID" value="NZ_FWFT01000005.1"/>
</dbReference>
<gene>
    <name evidence="2" type="ORF">PSJ8397_02768</name>
</gene>
<dbReference type="Gene3D" id="6.10.280.50">
    <property type="match status" value="1"/>
</dbReference>
<evidence type="ECO:0000256" key="1">
    <source>
        <dbReference type="SAM" id="Coils"/>
    </source>
</evidence>
<evidence type="ECO:0008006" key="4">
    <source>
        <dbReference type="Google" id="ProtNLM"/>
    </source>
</evidence>
<organism evidence="2 3">
    <name type="scientific">Pseudooctadecabacter jejudonensis</name>
    <dbReference type="NCBI Taxonomy" id="1391910"/>
    <lineage>
        <taxon>Bacteria</taxon>
        <taxon>Pseudomonadati</taxon>
        <taxon>Pseudomonadota</taxon>
        <taxon>Alphaproteobacteria</taxon>
        <taxon>Rhodobacterales</taxon>
        <taxon>Paracoccaceae</taxon>
        <taxon>Pseudooctadecabacter</taxon>
    </lineage>
</organism>
<dbReference type="Proteomes" id="UP000193623">
    <property type="component" value="Unassembled WGS sequence"/>
</dbReference>
<dbReference type="Pfam" id="PF04325">
    <property type="entry name" value="DUF465"/>
    <property type="match status" value="1"/>
</dbReference>
<protein>
    <recommendedName>
        <fullName evidence="4">DUF465 domain-containing protein</fullName>
    </recommendedName>
</protein>
<feature type="coiled-coil region" evidence="1">
    <location>
        <begin position="7"/>
        <end position="55"/>
    </location>
</feature>
<keyword evidence="1" id="KW-0175">Coiled coil</keyword>